<evidence type="ECO:0000313" key="2">
    <source>
        <dbReference type="Proteomes" id="UP000307768"/>
    </source>
</evidence>
<reference evidence="1 2" key="1">
    <citation type="submission" date="2019-09" db="EMBL/GenBank/DDBJ databases">
        <title>Mumia zhuanghuii sp. nov. isolated from the intestinal contents of plateau pika (Ochotona curzoniae) in the Qinghai-Tibet plateau of China.</title>
        <authorList>
            <person name="Tian Z."/>
        </authorList>
    </citation>
    <scope>NUCLEOTIDE SEQUENCE [LARGE SCALE GENOMIC DNA]</scope>
    <source>
        <strain evidence="2">350</strain>
    </source>
</reference>
<sequence>MSPLKPDGIPDANDDRARRAEWHHVRHDQGHDFTQLPEQVLLDRAVISADERPVYAPEGDRVQPLWAALEAGG</sequence>
<name>A0A5Q6S402_9ACTN</name>
<accession>A0A5Q6S402</accession>
<organism evidence="1 2">
    <name type="scientific">Mumia zhuanghuii</name>
    <dbReference type="NCBI Taxonomy" id="2585211"/>
    <lineage>
        <taxon>Bacteria</taxon>
        <taxon>Bacillati</taxon>
        <taxon>Actinomycetota</taxon>
        <taxon>Actinomycetes</taxon>
        <taxon>Propionibacteriales</taxon>
        <taxon>Nocardioidaceae</taxon>
        <taxon>Mumia</taxon>
    </lineage>
</organism>
<evidence type="ECO:0000313" key="1">
    <source>
        <dbReference type="EMBL" id="KAA1425000.1"/>
    </source>
</evidence>
<dbReference type="AlphaFoldDB" id="A0A5Q6S402"/>
<gene>
    <name evidence="1" type="ORF">FE697_003650</name>
</gene>
<dbReference type="EMBL" id="VDFQ02000001">
    <property type="protein sequence ID" value="KAA1425000.1"/>
    <property type="molecule type" value="Genomic_DNA"/>
</dbReference>
<protein>
    <submittedName>
        <fullName evidence="1">Uncharacterized protein</fullName>
    </submittedName>
</protein>
<dbReference type="Proteomes" id="UP000307768">
    <property type="component" value="Unassembled WGS sequence"/>
</dbReference>
<dbReference type="OrthoDB" id="9953998at2"/>
<proteinExistence type="predicted"/>
<dbReference type="RefSeq" id="WP_149768174.1">
    <property type="nucleotide sequence ID" value="NZ_VDFQ02000001.1"/>
</dbReference>
<comment type="caution">
    <text evidence="1">The sequence shown here is derived from an EMBL/GenBank/DDBJ whole genome shotgun (WGS) entry which is preliminary data.</text>
</comment>